<evidence type="ECO:0000313" key="1">
    <source>
        <dbReference type="EMBL" id="CAG8441553.1"/>
    </source>
</evidence>
<reference evidence="1" key="1">
    <citation type="submission" date="2021-06" db="EMBL/GenBank/DDBJ databases">
        <authorList>
            <person name="Kallberg Y."/>
            <person name="Tangrot J."/>
            <person name="Rosling A."/>
        </authorList>
    </citation>
    <scope>NUCLEOTIDE SEQUENCE</scope>
    <source>
        <strain evidence="1">28 12/20/2015</strain>
    </source>
</reference>
<dbReference type="Proteomes" id="UP000789366">
    <property type="component" value="Unassembled WGS sequence"/>
</dbReference>
<proteinExistence type="predicted"/>
<dbReference type="EMBL" id="CAJVPW010000061">
    <property type="protein sequence ID" value="CAG8441553.1"/>
    <property type="molecule type" value="Genomic_DNA"/>
</dbReference>
<accession>A0ACA9JXL2</accession>
<protein>
    <submittedName>
        <fullName evidence="1">8478_t:CDS:1</fullName>
    </submittedName>
</protein>
<gene>
    <name evidence="1" type="ORF">SPELUC_LOCUS215</name>
</gene>
<name>A0ACA9JXL2_9GLOM</name>
<keyword evidence="2" id="KW-1185">Reference proteome</keyword>
<organism evidence="1 2">
    <name type="scientific">Cetraspora pellucida</name>
    <dbReference type="NCBI Taxonomy" id="1433469"/>
    <lineage>
        <taxon>Eukaryota</taxon>
        <taxon>Fungi</taxon>
        <taxon>Fungi incertae sedis</taxon>
        <taxon>Mucoromycota</taxon>
        <taxon>Glomeromycotina</taxon>
        <taxon>Glomeromycetes</taxon>
        <taxon>Diversisporales</taxon>
        <taxon>Gigasporaceae</taxon>
        <taxon>Cetraspora</taxon>
    </lineage>
</organism>
<evidence type="ECO:0000313" key="2">
    <source>
        <dbReference type="Proteomes" id="UP000789366"/>
    </source>
</evidence>
<sequence>MKGFIFRQYAKKASPSTYSPQTKKVLKSLGILSVGSGTIFTIYLGRPFNSDREDQYKDLNAFKAWYMRLQARINDIAHFFTEPLTDKLLPDKDTIPNLPPLTLVINLDQTLIYSSWDRKHGWRTAKRPGVDYFLYAASNLFEVVIFTSQPSYVAEQILAKLDPLGMVPFRLFRESTRYVDGKVIKDISKLNRDISKIIVMDSNPDAYSLQPENVISVPPWTGDPNDSYLVDTIPFLEGIALLLSEVQDIRPVIKEFQGKNVPEFYLEWEEQWKKKHQQEWEKAKPRKEGLARFLSIIGGNQVQEQIMPQYQQALLHRQMVHNELIEHYKSVKDRGPELQRAIDDYEKKFQESMKNQKITHWQLLTQGPPQIPFPQPDQQPPQSQ</sequence>
<comment type="caution">
    <text evidence="1">The sequence shown here is derived from an EMBL/GenBank/DDBJ whole genome shotgun (WGS) entry which is preliminary data.</text>
</comment>